<dbReference type="PIRSF" id="PIRSF010607">
    <property type="entry name" value="Txn_repr_CtsR"/>
    <property type="match status" value="1"/>
</dbReference>
<feature type="domain" description="CtsR N-terminal HTH" evidence="8">
    <location>
        <begin position="3"/>
        <end position="72"/>
    </location>
</feature>
<evidence type="ECO:0000256" key="6">
    <source>
        <dbReference type="ARBA" id="ARBA00023163"/>
    </source>
</evidence>
<reference evidence="10 11" key="1">
    <citation type="submission" date="2016-10" db="EMBL/GenBank/DDBJ databases">
        <authorList>
            <person name="de Groot N.N."/>
        </authorList>
    </citation>
    <scope>NUCLEOTIDE SEQUENCE [LARGE SCALE GENOMIC DNA]</scope>
    <source>
        <strain evidence="10 11">SLAS-1</strain>
    </source>
</reference>
<dbReference type="Pfam" id="PF17727">
    <property type="entry name" value="CtsR_C"/>
    <property type="match status" value="1"/>
</dbReference>
<keyword evidence="6 7" id="KW-0804">Transcription</keyword>
<evidence type="ECO:0000259" key="9">
    <source>
        <dbReference type="Pfam" id="PF17727"/>
    </source>
</evidence>
<dbReference type="InterPro" id="IPR008463">
    <property type="entry name" value="CtsR"/>
</dbReference>
<dbReference type="RefSeq" id="WP_089762080.1">
    <property type="nucleotide sequence ID" value="NZ_FNGO01000032.1"/>
</dbReference>
<dbReference type="GO" id="GO:0006355">
    <property type="term" value="P:regulation of DNA-templated transcription"/>
    <property type="evidence" value="ECO:0007669"/>
    <property type="project" value="UniProtKB-UniRule"/>
</dbReference>
<evidence type="ECO:0000256" key="4">
    <source>
        <dbReference type="ARBA" id="ARBA00023015"/>
    </source>
</evidence>
<keyword evidence="5 7" id="KW-0238">DNA-binding</keyword>
<evidence type="ECO:0000256" key="7">
    <source>
        <dbReference type="PIRNR" id="PIRNR010607"/>
    </source>
</evidence>
<accession>A0A1G9SX76</accession>
<keyword evidence="11" id="KW-1185">Reference proteome</keyword>
<organism evidence="10 11">
    <name type="scientific">Halarsenatibacter silvermanii</name>
    <dbReference type="NCBI Taxonomy" id="321763"/>
    <lineage>
        <taxon>Bacteria</taxon>
        <taxon>Bacillati</taxon>
        <taxon>Bacillota</taxon>
        <taxon>Clostridia</taxon>
        <taxon>Halanaerobiales</taxon>
        <taxon>Halarsenatibacteraceae</taxon>
        <taxon>Halarsenatibacter</taxon>
    </lineage>
</organism>
<dbReference type="InterPro" id="IPR041902">
    <property type="entry name" value="CtsR_N_sf"/>
</dbReference>
<dbReference type="OrthoDB" id="1680813at2"/>
<evidence type="ECO:0000256" key="1">
    <source>
        <dbReference type="ARBA" id="ARBA00010189"/>
    </source>
</evidence>
<sequence>MASLSDQIEEYLNELIGHDEGQIEIKRNQLADEFDCAPSQINYVLNTRFTPEKGYVVESQRGGGGFIRIIKVSIDSVDESLRKLITRLNQPISQQDAQDIIHRLHENDLIDKREKYIMDMVTHRQVLGIELPERDYLRSRIMQSMLEVILKTEKGEE</sequence>
<evidence type="ECO:0000256" key="3">
    <source>
        <dbReference type="ARBA" id="ARBA00022491"/>
    </source>
</evidence>
<dbReference type="STRING" id="321763.SAMN04488692_1325"/>
<gene>
    <name evidence="10" type="ORF">SAMN04488692_1325</name>
</gene>
<dbReference type="InterPro" id="IPR041908">
    <property type="entry name" value="CtsR_C_sf"/>
</dbReference>
<evidence type="ECO:0000256" key="5">
    <source>
        <dbReference type="ARBA" id="ARBA00023125"/>
    </source>
</evidence>
<dbReference type="GO" id="GO:0003677">
    <property type="term" value="F:DNA binding"/>
    <property type="evidence" value="ECO:0007669"/>
    <property type="project" value="UniProtKB-UniRule"/>
</dbReference>
<dbReference type="InterPro" id="IPR040465">
    <property type="entry name" value="CtsR_N"/>
</dbReference>
<dbReference type="InterPro" id="IPR041473">
    <property type="entry name" value="CtsR_C"/>
</dbReference>
<dbReference type="Proteomes" id="UP000199476">
    <property type="component" value="Unassembled WGS sequence"/>
</dbReference>
<dbReference type="Pfam" id="PF05848">
    <property type="entry name" value="CtsR"/>
    <property type="match status" value="1"/>
</dbReference>
<keyword evidence="3 7" id="KW-0678">Repressor</keyword>
<evidence type="ECO:0000256" key="2">
    <source>
        <dbReference type="ARBA" id="ARBA00014129"/>
    </source>
</evidence>
<dbReference type="EMBL" id="FNGO01000032">
    <property type="protein sequence ID" value="SDM39947.1"/>
    <property type="molecule type" value="Genomic_DNA"/>
</dbReference>
<dbReference type="AlphaFoldDB" id="A0A1G9SX76"/>
<keyword evidence="4 7" id="KW-0805">Transcription regulation</keyword>
<comment type="similarity">
    <text evidence="1 7">Belongs to the CtsR family.</text>
</comment>
<proteinExistence type="inferred from homology"/>
<evidence type="ECO:0000313" key="10">
    <source>
        <dbReference type="EMBL" id="SDM39947.1"/>
    </source>
</evidence>
<evidence type="ECO:0000313" key="11">
    <source>
        <dbReference type="Proteomes" id="UP000199476"/>
    </source>
</evidence>
<name>A0A1G9SX76_9FIRM</name>
<evidence type="ECO:0000259" key="8">
    <source>
        <dbReference type="Pfam" id="PF05848"/>
    </source>
</evidence>
<dbReference type="Gene3D" id="3.30.56.130">
    <property type="entry name" value="Transcriptional regulator CtsR, winged HTH domain"/>
    <property type="match status" value="1"/>
</dbReference>
<dbReference type="Gene3D" id="1.10.1200.150">
    <property type="entry name" value="Transcriptional regulator CtsR, C-terminal domain"/>
    <property type="match status" value="1"/>
</dbReference>
<feature type="domain" description="CtsR C-terminal dimerization" evidence="9">
    <location>
        <begin position="78"/>
        <end position="147"/>
    </location>
</feature>
<protein>
    <recommendedName>
        <fullName evidence="2 7">Transcriptional regulator CtsR</fullName>
    </recommendedName>
</protein>